<dbReference type="Proteomes" id="UP000500938">
    <property type="component" value="Chromosome"/>
</dbReference>
<gene>
    <name evidence="2" type="ORF">HKW67_19155</name>
</gene>
<sequence length="227" mass="24650">MTKRFRKHLAANFLYALPLSLAMNTALAAQTPDTRAVLKTVFPENIERDLAVSAAPEHLRAGATVYVYGAKGFSRVQSGTNGFTCLLNRDAFFYGRTAFKPTCWDAEGATSYVPVMMRVAELLAVGKSVEEIRADVDAGFKDGRFHRPRRTGVAFMLAGDIELEPATGKIVKQAFPGHYMIYAPGVSSEDLGYSREAATANPSLPVIFRSGAGGTELGYLIIVPQHQ</sequence>
<evidence type="ECO:0000313" key="3">
    <source>
        <dbReference type="Proteomes" id="UP000500938"/>
    </source>
</evidence>
<feature type="signal peptide" evidence="1">
    <location>
        <begin position="1"/>
        <end position="28"/>
    </location>
</feature>
<evidence type="ECO:0000256" key="1">
    <source>
        <dbReference type="SAM" id="SignalP"/>
    </source>
</evidence>
<keyword evidence="3" id="KW-1185">Reference proteome</keyword>
<keyword evidence="1" id="KW-0732">Signal</keyword>
<organism evidence="2 3">
    <name type="scientific">Gemmatimonas groenlandica</name>
    <dbReference type="NCBI Taxonomy" id="2732249"/>
    <lineage>
        <taxon>Bacteria</taxon>
        <taxon>Pseudomonadati</taxon>
        <taxon>Gemmatimonadota</taxon>
        <taxon>Gemmatimonadia</taxon>
        <taxon>Gemmatimonadales</taxon>
        <taxon>Gemmatimonadaceae</taxon>
        <taxon>Gemmatimonas</taxon>
    </lineage>
</organism>
<dbReference type="RefSeq" id="WP_171226913.1">
    <property type="nucleotide sequence ID" value="NZ_CP053085.1"/>
</dbReference>
<dbReference type="AlphaFoldDB" id="A0A6M4IUP0"/>
<reference evidence="2 3" key="1">
    <citation type="submission" date="2020-05" db="EMBL/GenBank/DDBJ databases">
        <title>Complete genome sequence of Gemmatimonas greenlandica TET16.</title>
        <authorList>
            <person name="Zeng Y."/>
        </authorList>
    </citation>
    <scope>NUCLEOTIDE SEQUENCE [LARGE SCALE GENOMIC DNA]</scope>
    <source>
        <strain evidence="2 3">TET16</strain>
    </source>
</reference>
<proteinExistence type="predicted"/>
<evidence type="ECO:0000313" key="2">
    <source>
        <dbReference type="EMBL" id="QJR37479.1"/>
    </source>
</evidence>
<protein>
    <submittedName>
        <fullName evidence="2">Uncharacterized protein</fullName>
    </submittedName>
</protein>
<dbReference type="KEGG" id="ggr:HKW67_19155"/>
<name>A0A6M4IUP0_9BACT</name>
<feature type="chain" id="PRO_5026948346" evidence="1">
    <location>
        <begin position="29"/>
        <end position="227"/>
    </location>
</feature>
<dbReference type="EMBL" id="CP053085">
    <property type="protein sequence ID" value="QJR37479.1"/>
    <property type="molecule type" value="Genomic_DNA"/>
</dbReference>
<accession>A0A6M4IUP0</accession>